<dbReference type="EMBL" id="CAXIEN010000441">
    <property type="protein sequence ID" value="CAL1297773.1"/>
    <property type="molecule type" value="Genomic_DNA"/>
</dbReference>
<gene>
    <name evidence="2" type="ORF">LARSCL_LOCUS20518</name>
</gene>
<accession>A0AAV2BNE1</accession>
<feature type="region of interest" description="Disordered" evidence="1">
    <location>
        <begin position="1"/>
        <end position="25"/>
    </location>
</feature>
<sequence length="57" mass="6725">MKSKGRREHHSSTKENLSTVSKSLSRIQNQKFRLSYLDDTRRCVCYETDVMRMDSIA</sequence>
<protein>
    <submittedName>
        <fullName evidence="2">Uncharacterized protein</fullName>
    </submittedName>
</protein>
<organism evidence="2 3">
    <name type="scientific">Larinioides sclopetarius</name>
    <dbReference type="NCBI Taxonomy" id="280406"/>
    <lineage>
        <taxon>Eukaryota</taxon>
        <taxon>Metazoa</taxon>
        <taxon>Ecdysozoa</taxon>
        <taxon>Arthropoda</taxon>
        <taxon>Chelicerata</taxon>
        <taxon>Arachnida</taxon>
        <taxon>Araneae</taxon>
        <taxon>Araneomorphae</taxon>
        <taxon>Entelegynae</taxon>
        <taxon>Araneoidea</taxon>
        <taxon>Araneidae</taxon>
        <taxon>Larinioides</taxon>
    </lineage>
</organism>
<feature type="non-terminal residue" evidence="2">
    <location>
        <position position="57"/>
    </location>
</feature>
<dbReference type="AlphaFoldDB" id="A0AAV2BNE1"/>
<feature type="compositionally biased region" description="Polar residues" evidence="1">
    <location>
        <begin position="14"/>
        <end position="25"/>
    </location>
</feature>
<reference evidence="2 3" key="1">
    <citation type="submission" date="2024-04" db="EMBL/GenBank/DDBJ databases">
        <authorList>
            <person name="Rising A."/>
            <person name="Reimegard J."/>
            <person name="Sonavane S."/>
            <person name="Akerstrom W."/>
            <person name="Nylinder S."/>
            <person name="Hedman E."/>
            <person name="Kallberg Y."/>
        </authorList>
    </citation>
    <scope>NUCLEOTIDE SEQUENCE [LARGE SCALE GENOMIC DNA]</scope>
</reference>
<evidence type="ECO:0000256" key="1">
    <source>
        <dbReference type="SAM" id="MobiDB-lite"/>
    </source>
</evidence>
<proteinExistence type="predicted"/>
<name>A0AAV2BNE1_9ARAC</name>
<dbReference type="Proteomes" id="UP001497382">
    <property type="component" value="Unassembled WGS sequence"/>
</dbReference>
<evidence type="ECO:0000313" key="2">
    <source>
        <dbReference type="EMBL" id="CAL1297773.1"/>
    </source>
</evidence>
<evidence type="ECO:0000313" key="3">
    <source>
        <dbReference type="Proteomes" id="UP001497382"/>
    </source>
</evidence>
<keyword evidence="3" id="KW-1185">Reference proteome</keyword>
<comment type="caution">
    <text evidence="2">The sequence shown here is derived from an EMBL/GenBank/DDBJ whole genome shotgun (WGS) entry which is preliminary data.</text>
</comment>